<dbReference type="eggNOG" id="ENOG5030CED">
    <property type="taxonomic scope" value="Bacteria"/>
</dbReference>
<keyword evidence="1" id="KW-0472">Membrane</keyword>
<dbReference type="Pfam" id="PF17313">
    <property type="entry name" value="DUF5359"/>
    <property type="match status" value="1"/>
</dbReference>
<dbReference type="RefSeq" id="WP_036832951.1">
    <property type="nucleotide sequence ID" value="NZ_AVPG01000004.1"/>
</dbReference>
<dbReference type="InterPro" id="IPR035281">
    <property type="entry name" value="DUF5359"/>
</dbReference>
<evidence type="ECO:0000256" key="1">
    <source>
        <dbReference type="SAM" id="Phobius"/>
    </source>
</evidence>
<sequence>MKRIERWIVLVTCIHAFLLVAFQWMLTRVDHLYYMQPVYKYIGVWQLTEGNVVETIDRLFQNVLSF</sequence>
<protein>
    <submittedName>
        <fullName evidence="2">Uncharacterized protein</fullName>
    </submittedName>
</protein>
<dbReference type="OrthoDB" id="2691805at2"/>
<accession>A0A0A5GAB7</accession>
<dbReference type="Proteomes" id="UP000030401">
    <property type="component" value="Unassembled WGS sequence"/>
</dbReference>
<evidence type="ECO:0000313" key="2">
    <source>
        <dbReference type="EMBL" id="KGX88030.1"/>
    </source>
</evidence>
<feature type="transmembrane region" description="Helical" evidence="1">
    <location>
        <begin position="7"/>
        <end position="26"/>
    </location>
</feature>
<dbReference type="EMBL" id="AVPG01000004">
    <property type="protein sequence ID" value="KGX88030.1"/>
    <property type="molecule type" value="Genomic_DNA"/>
</dbReference>
<gene>
    <name evidence="2" type="ORF">N784_12880</name>
</gene>
<evidence type="ECO:0000313" key="3">
    <source>
        <dbReference type="Proteomes" id="UP000030401"/>
    </source>
</evidence>
<organism evidence="2 3">
    <name type="scientific">Pontibacillus litoralis JSM 072002</name>
    <dbReference type="NCBI Taxonomy" id="1385512"/>
    <lineage>
        <taxon>Bacteria</taxon>
        <taxon>Bacillati</taxon>
        <taxon>Bacillota</taxon>
        <taxon>Bacilli</taxon>
        <taxon>Bacillales</taxon>
        <taxon>Bacillaceae</taxon>
        <taxon>Pontibacillus</taxon>
    </lineage>
</organism>
<keyword evidence="1" id="KW-1133">Transmembrane helix</keyword>
<dbReference type="AlphaFoldDB" id="A0A0A5GAB7"/>
<name>A0A0A5GAB7_9BACI</name>
<dbReference type="STRING" id="1385512.N784_12880"/>
<comment type="caution">
    <text evidence="2">The sequence shown here is derived from an EMBL/GenBank/DDBJ whole genome shotgun (WGS) entry which is preliminary data.</text>
</comment>
<keyword evidence="1" id="KW-0812">Transmembrane</keyword>
<keyword evidence="3" id="KW-1185">Reference proteome</keyword>
<proteinExistence type="predicted"/>
<reference evidence="2 3" key="1">
    <citation type="submission" date="2013-08" db="EMBL/GenBank/DDBJ databases">
        <authorList>
            <person name="Huang J."/>
            <person name="Wang G."/>
        </authorList>
    </citation>
    <scope>NUCLEOTIDE SEQUENCE [LARGE SCALE GENOMIC DNA]</scope>
    <source>
        <strain evidence="2 3">JSM 072002</strain>
    </source>
</reference>